<name>A0A7S4IM25_9EUKA</name>
<protein>
    <recommendedName>
        <fullName evidence="3">Transmembrane protein</fullName>
    </recommendedName>
</protein>
<feature type="transmembrane region" description="Helical" evidence="1">
    <location>
        <begin position="142"/>
        <end position="166"/>
    </location>
</feature>
<feature type="transmembrane region" description="Helical" evidence="1">
    <location>
        <begin position="45"/>
        <end position="68"/>
    </location>
</feature>
<gene>
    <name evidence="2" type="ORF">VSP0166_LOCUS14210</name>
</gene>
<feature type="transmembrane region" description="Helical" evidence="1">
    <location>
        <begin position="74"/>
        <end position="95"/>
    </location>
</feature>
<evidence type="ECO:0000256" key="1">
    <source>
        <dbReference type="SAM" id="Phobius"/>
    </source>
</evidence>
<proteinExistence type="predicted"/>
<reference evidence="2" key="1">
    <citation type="submission" date="2021-01" db="EMBL/GenBank/DDBJ databases">
        <authorList>
            <person name="Corre E."/>
            <person name="Pelletier E."/>
            <person name="Niang G."/>
            <person name="Scheremetjew M."/>
            <person name="Finn R."/>
            <person name="Kale V."/>
            <person name="Holt S."/>
            <person name="Cochrane G."/>
            <person name="Meng A."/>
            <person name="Brown T."/>
            <person name="Cohen L."/>
        </authorList>
    </citation>
    <scope>NUCLEOTIDE SEQUENCE</scope>
    <source>
        <strain evidence="2">DIVA3 518/3/11/1/6</strain>
    </source>
</reference>
<organism evidence="2">
    <name type="scientific">Vannella robusta</name>
    <dbReference type="NCBI Taxonomy" id="1487602"/>
    <lineage>
        <taxon>Eukaryota</taxon>
        <taxon>Amoebozoa</taxon>
        <taxon>Discosea</taxon>
        <taxon>Flabellinia</taxon>
        <taxon>Vannellidae</taxon>
        <taxon>Vannella</taxon>
    </lineage>
</organism>
<keyword evidence="1" id="KW-0812">Transmembrane</keyword>
<dbReference type="AlphaFoldDB" id="A0A7S4IM25"/>
<sequence length="197" mass="22142">MGVQTPEHVLAPGIEETSFPVYVFQQGQVSSAEGRWFNILGIVNLMFVSVYLFLAVIWVLFGVLAILFGAWWGFLFWLPVPCVLLKLSTIIGALFSSSRKSLRALIICLVVLLIFILLETGGAIMWLVIACMDAVNNNDVDPFFWCMFAFHGLSSIVSWIFWGFGIHRCITISRNRNETDTAYPMETVQASDDISYV</sequence>
<feature type="transmembrane region" description="Helical" evidence="1">
    <location>
        <begin position="102"/>
        <end position="130"/>
    </location>
</feature>
<evidence type="ECO:0008006" key="3">
    <source>
        <dbReference type="Google" id="ProtNLM"/>
    </source>
</evidence>
<accession>A0A7S4IM25</accession>
<dbReference type="EMBL" id="HBKP01020135">
    <property type="protein sequence ID" value="CAE2233238.1"/>
    <property type="molecule type" value="Transcribed_RNA"/>
</dbReference>
<keyword evidence="1" id="KW-0472">Membrane</keyword>
<evidence type="ECO:0000313" key="2">
    <source>
        <dbReference type="EMBL" id="CAE2233238.1"/>
    </source>
</evidence>
<keyword evidence="1" id="KW-1133">Transmembrane helix</keyword>